<dbReference type="SUPFAM" id="SSF102712">
    <property type="entry name" value="JAB1/MPN domain"/>
    <property type="match status" value="1"/>
</dbReference>
<dbReference type="Pfam" id="PF01398">
    <property type="entry name" value="JAB"/>
    <property type="match status" value="1"/>
</dbReference>
<evidence type="ECO:0000256" key="3">
    <source>
        <dbReference type="ARBA" id="ARBA00022723"/>
    </source>
</evidence>
<dbReference type="AlphaFoldDB" id="A0AAV6VCH0"/>
<feature type="region of interest" description="Disordered" evidence="8">
    <location>
        <begin position="270"/>
        <end position="450"/>
    </location>
</feature>
<feature type="compositionally biased region" description="Basic and acidic residues" evidence="8">
    <location>
        <begin position="367"/>
        <end position="399"/>
    </location>
</feature>
<dbReference type="GO" id="GO:0070536">
    <property type="term" value="P:protein K63-linked deubiquitination"/>
    <property type="evidence" value="ECO:0007669"/>
    <property type="project" value="InterPro"/>
</dbReference>
<evidence type="ECO:0000256" key="5">
    <source>
        <dbReference type="ARBA" id="ARBA00022801"/>
    </source>
</evidence>
<evidence type="ECO:0000256" key="1">
    <source>
        <dbReference type="ARBA" id="ARBA00008021"/>
    </source>
</evidence>
<dbReference type="PROSITE" id="PS50249">
    <property type="entry name" value="MPN"/>
    <property type="match status" value="1"/>
</dbReference>
<comment type="similarity">
    <text evidence="1">Belongs to the peptidase M67A family. BRCC36 subfamily.</text>
</comment>
<dbReference type="GO" id="GO:0004843">
    <property type="term" value="F:cysteine-type deubiquitinase activity"/>
    <property type="evidence" value="ECO:0007669"/>
    <property type="project" value="InterPro"/>
</dbReference>
<feature type="compositionally biased region" description="Basic and acidic residues" evidence="8">
    <location>
        <begin position="306"/>
        <end position="316"/>
    </location>
</feature>
<accession>A0AAV6VCH0</accession>
<keyword evidence="3" id="KW-0479">Metal-binding</keyword>
<evidence type="ECO:0000256" key="4">
    <source>
        <dbReference type="ARBA" id="ARBA00022786"/>
    </source>
</evidence>
<keyword evidence="6" id="KW-0862">Zinc</keyword>
<evidence type="ECO:0000256" key="2">
    <source>
        <dbReference type="ARBA" id="ARBA00022670"/>
    </source>
</evidence>
<dbReference type="GO" id="GO:0008237">
    <property type="term" value="F:metallopeptidase activity"/>
    <property type="evidence" value="ECO:0007669"/>
    <property type="project" value="UniProtKB-KW"/>
</dbReference>
<dbReference type="GO" id="GO:0006281">
    <property type="term" value="P:DNA repair"/>
    <property type="evidence" value="ECO:0007669"/>
    <property type="project" value="InterPro"/>
</dbReference>
<sequence length="450" mass="51072">MALKQVNLSTDVYFVCLNHAMSTDGEEIVGLLCGEVDENRVAHVVTVMILRRSDKRKDRVEISPEQLSNASTEAERLACILKRPIRVIGWYHSHPKLTVWPSPIDVNTQDSYQLMDIGFIGVIFSVFNEDPNKKGGRIQMTCFQAQSLHDDMNDGCFSRKRRLDIPVHLVPAPCISNVCMKALIELPRFICQEEQLSYQLSNQVPLDYLTRLHNSSVYVKSMGQIADIICGPLLKMIEERIINNDIQRKRLIEKKKQLKTFIEQAHIEKVRREREQMKAKEESAEKNSNEMLDQKFEPVASTSTEKSSKEMVDQKFEPVASISTEKSSNEMLNQKFEPDASTSTEKSSKEMVDQKFEPVASTSTKKSANEPIDKKLEPAKESHEKGFDKENTVKMEDPHSISIFEKSAATGDSLGNLPGTSADEQDMKDPKPLMIVKQEETDISNNNNFQ</sequence>
<dbReference type="SMART" id="SM00232">
    <property type="entry name" value="JAB_MPN"/>
    <property type="match status" value="1"/>
</dbReference>
<dbReference type="CDD" id="cd08068">
    <property type="entry name" value="MPN_BRCC36"/>
    <property type="match status" value="1"/>
</dbReference>
<feature type="domain" description="MPN" evidence="9">
    <location>
        <begin position="6"/>
        <end position="149"/>
    </location>
</feature>
<evidence type="ECO:0000256" key="7">
    <source>
        <dbReference type="ARBA" id="ARBA00023049"/>
    </source>
</evidence>
<reference evidence="10 11" key="1">
    <citation type="journal article" date="2022" name="Nat. Ecol. Evol.">
        <title>A masculinizing supergene underlies an exaggerated male reproductive morph in a spider.</title>
        <authorList>
            <person name="Hendrickx F."/>
            <person name="De Corte Z."/>
            <person name="Sonet G."/>
            <person name="Van Belleghem S.M."/>
            <person name="Kostlbacher S."/>
            <person name="Vangestel C."/>
        </authorList>
    </citation>
    <scope>NUCLEOTIDE SEQUENCE [LARGE SCALE GENOMIC DNA]</scope>
    <source>
        <strain evidence="10">W744_W776</strain>
    </source>
</reference>
<keyword evidence="11" id="KW-1185">Reference proteome</keyword>
<keyword evidence="2" id="KW-0645">Protease</keyword>
<proteinExistence type="inferred from homology"/>
<dbReference type="EMBL" id="JAFNEN010000124">
    <property type="protein sequence ID" value="KAG8193353.1"/>
    <property type="molecule type" value="Genomic_DNA"/>
</dbReference>
<dbReference type="PANTHER" id="PTHR10410">
    <property type="entry name" value="EUKARYOTIC TRANSLATION INITIATION FACTOR 3 -RELATED"/>
    <property type="match status" value="1"/>
</dbReference>
<feature type="compositionally biased region" description="Polar residues" evidence="8">
    <location>
        <begin position="321"/>
        <end position="332"/>
    </location>
</feature>
<organism evidence="10 11">
    <name type="scientific">Oedothorax gibbosus</name>
    <dbReference type="NCBI Taxonomy" id="931172"/>
    <lineage>
        <taxon>Eukaryota</taxon>
        <taxon>Metazoa</taxon>
        <taxon>Ecdysozoa</taxon>
        <taxon>Arthropoda</taxon>
        <taxon>Chelicerata</taxon>
        <taxon>Arachnida</taxon>
        <taxon>Araneae</taxon>
        <taxon>Araneomorphae</taxon>
        <taxon>Entelegynae</taxon>
        <taxon>Araneoidea</taxon>
        <taxon>Linyphiidae</taxon>
        <taxon>Erigoninae</taxon>
        <taxon>Oedothorax</taxon>
    </lineage>
</organism>
<dbReference type="InterPro" id="IPR000555">
    <property type="entry name" value="JAMM/MPN+_dom"/>
</dbReference>
<keyword evidence="4" id="KW-0833">Ubl conjugation pathway</keyword>
<protein>
    <recommendedName>
        <fullName evidence="9">MPN domain-containing protein</fullName>
    </recommendedName>
</protein>
<dbReference type="InterPro" id="IPR037518">
    <property type="entry name" value="MPN"/>
</dbReference>
<dbReference type="Gene3D" id="3.40.140.10">
    <property type="entry name" value="Cytidine Deaminase, domain 2"/>
    <property type="match status" value="1"/>
</dbReference>
<evidence type="ECO:0000313" key="11">
    <source>
        <dbReference type="Proteomes" id="UP000827092"/>
    </source>
</evidence>
<feature type="compositionally biased region" description="Basic and acidic residues" evidence="8">
    <location>
        <begin position="346"/>
        <end position="356"/>
    </location>
</feature>
<dbReference type="Pfam" id="PF18110">
    <property type="entry name" value="BRCC36_C"/>
    <property type="match status" value="1"/>
</dbReference>
<name>A0AAV6VCH0_9ARAC</name>
<comment type="caution">
    <text evidence="10">The sequence shown here is derived from an EMBL/GenBank/DDBJ whole genome shotgun (WGS) entry which is preliminary data.</text>
</comment>
<gene>
    <name evidence="10" type="ORF">JTE90_022982</name>
</gene>
<dbReference type="Proteomes" id="UP000827092">
    <property type="component" value="Unassembled WGS sequence"/>
</dbReference>
<dbReference type="GO" id="GO:0070552">
    <property type="term" value="C:BRISC complex"/>
    <property type="evidence" value="ECO:0007669"/>
    <property type="project" value="InterPro"/>
</dbReference>
<dbReference type="InterPro" id="IPR050242">
    <property type="entry name" value="JAMM_MPN+_peptidase_M67A"/>
</dbReference>
<evidence type="ECO:0000259" key="9">
    <source>
        <dbReference type="PROSITE" id="PS50249"/>
    </source>
</evidence>
<dbReference type="GO" id="GO:0046872">
    <property type="term" value="F:metal ion binding"/>
    <property type="evidence" value="ECO:0007669"/>
    <property type="project" value="UniProtKB-KW"/>
</dbReference>
<dbReference type="GO" id="GO:0006508">
    <property type="term" value="P:proteolysis"/>
    <property type="evidence" value="ECO:0007669"/>
    <property type="project" value="UniProtKB-KW"/>
</dbReference>
<dbReference type="InterPro" id="IPR040749">
    <property type="entry name" value="BRCC36_C"/>
</dbReference>
<dbReference type="GO" id="GO:0070531">
    <property type="term" value="C:BRCA1-A complex"/>
    <property type="evidence" value="ECO:0007669"/>
    <property type="project" value="InterPro"/>
</dbReference>
<keyword evidence="7" id="KW-0482">Metalloprotease</keyword>
<feature type="compositionally biased region" description="Basic and acidic residues" evidence="8">
    <location>
        <begin position="270"/>
        <end position="296"/>
    </location>
</feature>
<dbReference type="InterPro" id="IPR033860">
    <property type="entry name" value="MPN_BRCC36"/>
</dbReference>
<keyword evidence="5" id="KW-0378">Hydrolase</keyword>
<evidence type="ECO:0000313" key="10">
    <source>
        <dbReference type="EMBL" id="KAG8193353.1"/>
    </source>
</evidence>
<evidence type="ECO:0000256" key="6">
    <source>
        <dbReference type="ARBA" id="ARBA00022833"/>
    </source>
</evidence>
<evidence type="ECO:0000256" key="8">
    <source>
        <dbReference type="SAM" id="MobiDB-lite"/>
    </source>
</evidence>